<dbReference type="STRING" id="1745343.A0A2J6PUT3"/>
<evidence type="ECO:0000313" key="2">
    <source>
        <dbReference type="Proteomes" id="UP000235672"/>
    </source>
</evidence>
<dbReference type="PANTHER" id="PTHR10622:SF10">
    <property type="entry name" value="HET DOMAIN-CONTAINING PROTEIN"/>
    <property type="match status" value="1"/>
</dbReference>
<organism evidence="1 2">
    <name type="scientific">Hyaloscypha hepaticicola</name>
    <dbReference type="NCBI Taxonomy" id="2082293"/>
    <lineage>
        <taxon>Eukaryota</taxon>
        <taxon>Fungi</taxon>
        <taxon>Dikarya</taxon>
        <taxon>Ascomycota</taxon>
        <taxon>Pezizomycotina</taxon>
        <taxon>Leotiomycetes</taxon>
        <taxon>Helotiales</taxon>
        <taxon>Hyaloscyphaceae</taxon>
        <taxon>Hyaloscypha</taxon>
    </lineage>
</organism>
<dbReference type="OrthoDB" id="3559546at2759"/>
<dbReference type="EMBL" id="KZ613498">
    <property type="protein sequence ID" value="PMD17749.1"/>
    <property type="molecule type" value="Genomic_DNA"/>
</dbReference>
<evidence type="ECO:0008006" key="3">
    <source>
        <dbReference type="Google" id="ProtNLM"/>
    </source>
</evidence>
<protein>
    <recommendedName>
        <fullName evidence="3">Heterokaryon incompatibility domain-containing protein</fullName>
    </recommendedName>
</protein>
<dbReference type="AlphaFoldDB" id="A0A2J6PUT3"/>
<keyword evidence="2" id="KW-1185">Reference proteome</keyword>
<proteinExistence type="predicted"/>
<dbReference type="PANTHER" id="PTHR10622">
    <property type="entry name" value="HET DOMAIN-CONTAINING PROTEIN"/>
    <property type="match status" value="1"/>
</dbReference>
<gene>
    <name evidence="1" type="ORF">NA56DRAFT_728306</name>
</gene>
<name>A0A2J6PUT3_9HELO</name>
<evidence type="ECO:0000313" key="1">
    <source>
        <dbReference type="EMBL" id="PMD17749.1"/>
    </source>
</evidence>
<sequence>MTRPSQICYTFLSDVSDGDVLDNVDSEFRKSRWFTRGWTLQELLAPRDLRFFSRSWNILGDRCHLRDLVSEVTGIPPRHLGSVNDASVAQRMSWASRRNTTRKEDLSYCLLGIFNANIPLLYGEGDKVFRRLQEEIIKQTND</sequence>
<reference evidence="1 2" key="1">
    <citation type="submission" date="2016-05" db="EMBL/GenBank/DDBJ databases">
        <title>A degradative enzymes factory behind the ericoid mycorrhizal symbiosis.</title>
        <authorList>
            <consortium name="DOE Joint Genome Institute"/>
            <person name="Martino E."/>
            <person name="Morin E."/>
            <person name="Grelet G."/>
            <person name="Kuo A."/>
            <person name="Kohler A."/>
            <person name="Daghino S."/>
            <person name="Barry K."/>
            <person name="Choi C."/>
            <person name="Cichocki N."/>
            <person name="Clum A."/>
            <person name="Copeland A."/>
            <person name="Hainaut M."/>
            <person name="Haridas S."/>
            <person name="Labutti K."/>
            <person name="Lindquist E."/>
            <person name="Lipzen A."/>
            <person name="Khouja H.-R."/>
            <person name="Murat C."/>
            <person name="Ohm R."/>
            <person name="Olson A."/>
            <person name="Spatafora J."/>
            <person name="Veneault-Fourrey C."/>
            <person name="Henrissat B."/>
            <person name="Grigoriev I."/>
            <person name="Martin F."/>
            <person name="Perotto S."/>
        </authorList>
    </citation>
    <scope>NUCLEOTIDE SEQUENCE [LARGE SCALE GENOMIC DNA]</scope>
    <source>
        <strain evidence="1 2">UAMH 7357</strain>
    </source>
</reference>
<dbReference type="Proteomes" id="UP000235672">
    <property type="component" value="Unassembled WGS sequence"/>
</dbReference>
<accession>A0A2J6PUT3</accession>